<dbReference type="Proteomes" id="UP001151234">
    <property type="component" value="Unassembled WGS sequence"/>
</dbReference>
<dbReference type="InterPro" id="IPR035709">
    <property type="entry name" value="YoaB-like"/>
</dbReference>
<gene>
    <name evidence="2" type="ORF">OQ273_02785</name>
</gene>
<dbReference type="InterPro" id="IPR006175">
    <property type="entry name" value="YjgF/YER057c/UK114"/>
</dbReference>
<name>A0A9X3UFJ7_9HYPH</name>
<dbReference type="EMBL" id="JAPJZI010000001">
    <property type="protein sequence ID" value="MDA5397489.1"/>
    <property type="molecule type" value="Genomic_DNA"/>
</dbReference>
<accession>A0A9X3UFJ7</accession>
<dbReference type="CDD" id="cd06150">
    <property type="entry name" value="YjgF_YER057c_UK114_like_2"/>
    <property type="match status" value="1"/>
</dbReference>
<dbReference type="Pfam" id="PF01042">
    <property type="entry name" value="Ribonuc_L-PSP"/>
    <property type="match status" value="1"/>
</dbReference>
<organism evidence="2 3">
    <name type="scientific">Hoeflea prorocentri</name>
    <dbReference type="NCBI Taxonomy" id="1922333"/>
    <lineage>
        <taxon>Bacteria</taxon>
        <taxon>Pseudomonadati</taxon>
        <taxon>Pseudomonadota</taxon>
        <taxon>Alphaproteobacteria</taxon>
        <taxon>Hyphomicrobiales</taxon>
        <taxon>Rhizobiaceae</taxon>
        <taxon>Hoeflea</taxon>
    </lineage>
</organism>
<evidence type="ECO:0000313" key="3">
    <source>
        <dbReference type="Proteomes" id="UP001151234"/>
    </source>
</evidence>
<feature type="region of interest" description="Disordered" evidence="1">
    <location>
        <begin position="1"/>
        <end position="21"/>
    </location>
</feature>
<proteinExistence type="predicted"/>
<evidence type="ECO:0000256" key="1">
    <source>
        <dbReference type="SAM" id="MobiDB-lite"/>
    </source>
</evidence>
<protein>
    <submittedName>
        <fullName evidence="2">RidA family protein</fullName>
    </submittedName>
</protein>
<evidence type="ECO:0000313" key="2">
    <source>
        <dbReference type="EMBL" id="MDA5397489.1"/>
    </source>
</evidence>
<dbReference type="InterPro" id="IPR035959">
    <property type="entry name" value="RutC-like_sf"/>
</dbReference>
<keyword evidence="3" id="KW-1185">Reference proteome</keyword>
<reference evidence="2" key="1">
    <citation type="submission" date="2022-11" db="EMBL/GenBank/DDBJ databases">
        <title>Draft genome sequence of Hoeflea poritis E7-10 and Hoeflea prorocentri PM5-8, separated from scleractinian coral Porites lutea and marine dinoflagellate.</title>
        <authorList>
            <person name="Zhang G."/>
            <person name="Wei Q."/>
            <person name="Cai L."/>
        </authorList>
    </citation>
    <scope>NUCLEOTIDE SEQUENCE</scope>
    <source>
        <strain evidence="2">PM5-8</strain>
    </source>
</reference>
<dbReference type="PANTHER" id="PTHR47328:SF1">
    <property type="entry name" value="RUTC FAMILY PROTEIN YOAB"/>
    <property type="match status" value="1"/>
</dbReference>
<dbReference type="Gene3D" id="3.30.1330.40">
    <property type="entry name" value="RutC-like"/>
    <property type="match status" value="1"/>
</dbReference>
<sequence length="136" mass="15341">MSDPIVRSGRNPGSRSNDLDRSSEIISHNGVAYFVATPEKPYDPNLDAAQMMRQALEKVEFRLAKLGSDKSDLLLVQIWLRDMRFFAEINEVWDSWVDQNNLPVRCCCACDMGNPDLKVELVVTARARNANALEQA</sequence>
<dbReference type="PANTHER" id="PTHR47328">
    <property type="match status" value="1"/>
</dbReference>
<dbReference type="SUPFAM" id="SSF55298">
    <property type="entry name" value="YjgF-like"/>
    <property type="match status" value="1"/>
</dbReference>
<dbReference type="AlphaFoldDB" id="A0A9X3UFJ7"/>
<dbReference type="RefSeq" id="WP_267988950.1">
    <property type="nucleotide sequence ID" value="NZ_JAPJZI010000001.1"/>
</dbReference>
<comment type="caution">
    <text evidence="2">The sequence shown here is derived from an EMBL/GenBank/DDBJ whole genome shotgun (WGS) entry which is preliminary data.</text>
</comment>